<dbReference type="EMBL" id="RCMI01000144">
    <property type="protein sequence ID" value="KAG2930594.1"/>
    <property type="molecule type" value="Genomic_DNA"/>
</dbReference>
<sequence length="105" mass="12123">MSPLTALMSPSTPFRRTDQHESAFKEMKAAMMQKVEKQFHVHTDTTGYQLGAVISQAGRPLVFWSKKCNDVHKKYPADKLELLNIMLVLREYRTMLLGHIHTDHL</sequence>
<proteinExistence type="predicted"/>
<evidence type="ECO:0000256" key="2">
    <source>
        <dbReference type="SAM" id="MobiDB-lite"/>
    </source>
</evidence>
<dbReference type="InterPro" id="IPR043502">
    <property type="entry name" value="DNA/RNA_pol_sf"/>
</dbReference>
<gene>
    <name evidence="4" type="ORF">PC113_g4925</name>
    <name evidence="5" type="ORF">PC115_g6441</name>
    <name evidence="6" type="ORF">PC117_g7767</name>
    <name evidence="7" type="ORF">PC118_g7433</name>
    <name evidence="8" type="ORF">PC129_g5987</name>
</gene>
<organism evidence="4 9">
    <name type="scientific">Phytophthora cactorum</name>
    <dbReference type="NCBI Taxonomy" id="29920"/>
    <lineage>
        <taxon>Eukaryota</taxon>
        <taxon>Sar</taxon>
        <taxon>Stramenopiles</taxon>
        <taxon>Oomycota</taxon>
        <taxon>Peronosporomycetes</taxon>
        <taxon>Peronosporales</taxon>
        <taxon>Peronosporaceae</taxon>
        <taxon>Phytophthora</taxon>
    </lineage>
</organism>
<accession>A0A8T1KWQ3</accession>
<dbReference type="SUPFAM" id="SSF56672">
    <property type="entry name" value="DNA/RNA polymerases"/>
    <property type="match status" value="1"/>
</dbReference>
<evidence type="ECO:0000313" key="5">
    <source>
        <dbReference type="EMBL" id="KAG2930594.1"/>
    </source>
</evidence>
<comment type="caution">
    <text evidence="4">The sequence shown here is derived from an EMBL/GenBank/DDBJ whole genome shotgun (WGS) entry which is preliminary data.</text>
</comment>
<feature type="domain" description="Reverse transcriptase/retrotransposon-derived protein RNase H-like" evidence="3">
    <location>
        <begin position="17"/>
        <end position="99"/>
    </location>
</feature>
<evidence type="ECO:0000313" key="7">
    <source>
        <dbReference type="EMBL" id="KAG2987138.1"/>
    </source>
</evidence>
<name>A0A8T1KWQ3_9STRA</name>
<dbReference type="EMBL" id="RCMK01000162">
    <property type="protein sequence ID" value="KAG2946257.1"/>
    <property type="molecule type" value="Genomic_DNA"/>
</dbReference>
<dbReference type="VEuPathDB" id="FungiDB:PC110_g9840"/>
<evidence type="ECO:0000313" key="9">
    <source>
        <dbReference type="Proteomes" id="UP000735874"/>
    </source>
</evidence>
<dbReference type="Proteomes" id="UP000760860">
    <property type="component" value="Unassembled WGS sequence"/>
</dbReference>
<dbReference type="Proteomes" id="UP000736787">
    <property type="component" value="Unassembled WGS sequence"/>
</dbReference>
<evidence type="ECO:0000313" key="8">
    <source>
        <dbReference type="EMBL" id="KAG3223353.1"/>
    </source>
</evidence>
<dbReference type="AlphaFoldDB" id="A0A8T1KWQ3"/>
<evidence type="ECO:0000313" key="4">
    <source>
        <dbReference type="EMBL" id="KAG2864033.1"/>
    </source>
</evidence>
<dbReference type="PANTHER" id="PTHR37984:SF5">
    <property type="entry name" value="PROTEIN NYNRIN-LIKE"/>
    <property type="match status" value="1"/>
</dbReference>
<dbReference type="InterPro" id="IPR041577">
    <property type="entry name" value="RT_RNaseH_2"/>
</dbReference>
<dbReference type="Proteomes" id="UP000774804">
    <property type="component" value="Unassembled WGS sequence"/>
</dbReference>
<dbReference type="EMBL" id="RCMV01000148">
    <property type="protein sequence ID" value="KAG3223353.1"/>
    <property type="molecule type" value="Genomic_DNA"/>
</dbReference>
<dbReference type="EMBL" id="RCML01000177">
    <property type="protein sequence ID" value="KAG2987138.1"/>
    <property type="molecule type" value="Genomic_DNA"/>
</dbReference>
<evidence type="ECO:0000259" key="3">
    <source>
        <dbReference type="Pfam" id="PF17919"/>
    </source>
</evidence>
<keyword evidence="1" id="KW-0511">Multifunctional enzyme</keyword>
<dbReference type="Proteomes" id="UP000735874">
    <property type="component" value="Unassembled WGS sequence"/>
</dbReference>
<dbReference type="Pfam" id="PF17919">
    <property type="entry name" value="RT_RNaseH_2"/>
    <property type="match status" value="1"/>
</dbReference>
<dbReference type="EMBL" id="RCMG01000090">
    <property type="protein sequence ID" value="KAG2864033.1"/>
    <property type="molecule type" value="Genomic_DNA"/>
</dbReference>
<dbReference type="GO" id="GO:0003824">
    <property type="term" value="F:catalytic activity"/>
    <property type="evidence" value="ECO:0007669"/>
    <property type="project" value="UniProtKB-KW"/>
</dbReference>
<dbReference type="Proteomes" id="UP000697107">
    <property type="component" value="Unassembled WGS sequence"/>
</dbReference>
<reference evidence="4" key="1">
    <citation type="submission" date="2018-10" db="EMBL/GenBank/DDBJ databases">
        <title>Effector identification in a new, highly contiguous assembly of the strawberry crown rot pathogen Phytophthora cactorum.</title>
        <authorList>
            <person name="Armitage A.D."/>
            <person name="Nellist C.F."/>
            <person name="Bates H."/>
            <person name="Vickerstaff R.J."/>
            <person name="Harrison R.J."/>
        </authorList>
    </citation>
    <scope>NUCLEOTIDE SEQUENCE</scope>
    <source>
        <strain evidence="4">15-7</strain>
        <strain evidence="5">4032</strain>
        <strain evidence="6">4040</strain>
        <strain evidence="7">P415</strain>
        <strain evidence="8">P421</strain>
    </source>
</reference>
<feature type="region of interest" description="Disordered" evidence="2">
    <location>
        <begin position="1"/>
        <end position="20"/>
    </location>
</feature>
<evidence type="ECO:0000256" key="1">
    <source>
        <dbReference type="ARBA" id="ARBA00023268"/>
    </source>
</evidence>
<protein>
    <recommendedName>
        <fullName evidence="3">Reverse transcriptase/retrotransposon-derived protein RNase H-like domain-containing protein</fullName>
    </recommendedName>
</protein>
<dbReference type="InterPro" id="IPR050951">
    <property type="entry name" value="Retrovirus_Pol_polyprotein"/>
</dbReference>
<evidence type="ECO:0000313" key="6">
    <source>
        <dbReference type="EMBL" id="KAG2946257.1"/>
    </source>
</evidence>
<dbReference type="PANTHER" id="PTHR37984">
    <property type="entry name" value="PROTEIN CBG26694"/>
    <property type="match status" value="1"/>
</dbReference>